<comment type="caution">
    <text evidence="2">The sequence shown here is derived from an EMBL/GenBank/DDBJ whole genome shotgun (WGS) entry which is preliminary data.</text>
</comment>
<gene>
    <name evidence="2" type="ORF">M0L20_20725</name>
</gene>
<evidence type="ECO:0000313" key="3">
    <source>
        <dbReference type="Proteomes" id="UP001202180"/>
    </source>
</evidence>
<protein>
    <submittedName>
        <fullName evidence="2">Class I SAM-dependent methyltransferase</fullName>
    </submittedName>
</protein>
<name>A0ABT0HQ62_9BACT</name>
<evidence type="ECO:0000313" key="2">
    <source>
        <dbReference type="EMBL" id="MCK8494304.1"/>
    </source>
</evidence>
<evidence type="ECO:0000259" key="1">
    <source>
        <dbReference type="Pfam" id="PF13649"/>
    </source>
</evidence>
<dbReference type="InterPro" id="IPR029063">
    <property type="entry name" value="SAM-dependent_MTases_sf"/>
</dbReference>
<keyword evidence="2" id="KW-0808">Transferase</keyword>
<dbReference type="SUPFAM" id="SSF53335">
    <property type="entry name" value="S-adenosyl-L-methionine-dependent methyltransferases"/>
    <property type="match status" value="1"/>
</dbReference>
<keyword evidence="3" id="KW-1185">Reference proteome</keyword>
<dbReference type="RefSeq" id="WP_248478854.1">
    <property type="nucleotide sequence ID" value="NZ_JALPRF010000003.1"/>
</dbReference>
<accession>A0ABT0HQ62</accession>
<dbReference type="Pfam" id="PF13649">
    <property type="entry name" value="Methyltransf_25"/>
    <property type="match status" value="1"/>
</dbReference>
<dbReference type="InterPro" id="IPR041698">
    <property type="entry name" value="Methyltransf_25"/>
</dbReference>
<feature type="domain" description="Methyltransferase" evidence="1">
    <location>
        <begin position="47"/>
        <end position="145"/>
    </location>
</feature>
<proteinExistence type="predicted"/>
<keyword evidence="2" id="KW-0489">Methyltransferase</keyword>
<dbReference type="GO" id="GO:0032259">
    <property type="term" value="P:methylation"/>
    <property type="evidence" value="ECO:0007669"/>
    <property type="project" value="UniProtKB-KW"/>
</dbReference>
<dbReference type="GO" id="GO:0008168">
    <property type="term" value="F:methyltransferase activity"/>
    <property type="evidence" value="ECO:0007669"/>
    <property type="project" value="UniProtKB-KW"/>
</dbReference>
<dbReference type="Proteomes" id="UP001202180">
    <property type="component" value="Unassembled WGS sequence"/>
</dbReference>
<dbReference type="EMBL" id="JALPRF010000003">
    <property type="protein sequence ID" value="MCK8494304.1"/>
    <property type="molecule type" value="Genomic_DNA"/>
</dbReference>
<sequence>MKKITRSNVGFDWVAPIYDQLASAVFGKKLQKAQLTFLTDIPEAASILLVGGGTGWLLEQILVQCKPRRVLYLEASAKMVALASRRMAQKPLPGTVEFRVDDQLSLHPNEQFDVVITPFLLDLFTEKTVQSWLIPRLRHALRPNGRWLITDFVQTRVWWQIVLLWTMIHFFRLAANIQTKQLVDWPRLLAESGLALEKRQTHVAGMVVADVWRITA</sequence>
<dbReference type="Gene3D" id="3.40.50.150">
    <property type="entry name" value="Vaccinia Virus protein VP39"/>
    <property type="match status" value="1"/>
</dbReference>
<organism evidence="2 3">
    <name type="scientific">Spirosoma liriopis</name>
    <dbReference type="NCBI Taxonomy" id="2937440"/>
    <lineage>
        <taxon>Bacteria</taxon>
        <taxon>Pseudomonadati</taxon>
        <taxon>Bacteroidota</taxon>
        <taxon>Cytophagia</taxon>
        <taxon>Cytophagales</taxon>
        <taxon>Cytophagaceae</taxon>
        <taxon>Spirosoma</taxon>
    </lineage>
</organism>
<reference evidence="2 3" key="1">
    <citation type="submission" date="2022-04" db="EMBL/GenBank/DDBJ databases">
        <title>Spirosoma sp. strain RP8 genome sequencing and assembly.</title>
        <authorList>
            <person name="Jung Y."/>
        </authorList>
    </citation>
    <scope>NUCLEOTIDE SEQUENCE [LARGE SCALE GENOMIC DNA]</scope>
    <source>
        <strain evidence="2 3">RP8</strain>
    </source>
</reference>